<keyword evidence="1" id="KW-1133">Transmembrane helix</keyword>
<dbReference type="Proteomes" id="UP000037179">
    <property type="component" value="Unassembled WGS sequence"/>
</dbReference>
<evidence type="ECO:0000313" key="3">
    <source>
        <dbReference type="EMBL" id="GAP26376.1"/>
    </source>
</evidence>
<feature type="transmembrane region" description="Helical" evidence="1">
    <location>
        <begin position="16"/>
        <end position="42"/>
    </location>
</feature>
<keyword evidence="1" id="KW-0472">Membrane</keyword>
<dbReference type="AlphaFoldDB" id="A0A0B8N3F7"/>
<keyword evidence="1" id="KW-0812">Transmembrane</keyword>
<name>A0A0B8N3F7_9NOCA</name>
<dbReference type="EMBL" id="BBYQ01000005">
    <property type="protein sequence ID" value="GAP26376.1"/>
    <property type="molecule type" value="Genomic_DNA"/>
</dbReference>
<organism evidence="3 4">
    <name type="scientific">Nocardia seriolae</name>
    <dbReference type="NCBI Taxonomy" id="37332"/>
    <lineage>
        <taxon>Bacteria</taxon>
        <taxon>Bacillati</taxon>
        <taxon>Actinomycetota</taxon>
        <taxon>Actinomycetes</taxon>
        <taxon>Mycobacteriales</taxon>
        <taxon>Nocardiaceae</taxon>
        <taxon>Nocardia</taxon>
    </lineage>
</organism>
<reference evidence="2 5" key="3">
    <citation type="submission" date="2016-10" db="EMBL/GenBank/DDBJ databases">
        <title>Genome sequence of Nocardia seriolae strain EM150506, isolated from Anguila japonica.</title>
        <authorList>
            <person name="Han H.-J."/>
        </authorList>
    </citation>
    <scope>NUCLEOTIDE SEQUENCE [LARGE SCALE GENOMIC DNA]</scope>
    <source>
        <strain evidence="2 5">EM150506</strain>
    </source>
</reference>
<keyword evidence="4" id="KW-1185">Reference proteome</keyword>
<accession>A0A0B8N3F7</accession>
<gene>
    <name evidence="2" type="ORF">NS506_07793</name>
    <name evidence="3" type="ORF">NSK11_contig00005-0105</name>
</gene>
<dbReference type="Proteomes" id="UP000180166">
    <property type="component" value="Chromosome"/>
</dbReference>
<dbReference type="KEGG" id="nsr:NS506_07793"/>
<proteinExistence type="predicted"/>
<sequence>MSDTSSKRGPRGSASALLYIALSLFAIGLLAVFAIFGVAALTDAKPGVWLYLVAMCAPLGFLLALVYALWSGRRSR</sequence>
<dbReference type="OrthoDB" id="4570424at2"/>
<evidence type="ECO:0000313" key="2">
    <source>
        <dbReference type="EMBL" id="APB01811.1"/>
    </source>
</evidence>
<reference evidence="4" key="1">
    <citation type="submission" date="2015-07" db="EMBL/GenBank/DDBJ databases">
        <title>Nocardia seriolae U-1 whole genome shotgun sequence.</title>
        <authorList>
            <person name="Imajoh M."/>
            <person name="Fukumoto Y."/>
            <person name="Sukeda M."/>
            <person name="Yamane J."/>
            <person name="Yamasaki K."/>
            <person name="Shimizu M."/>
            <person name="Ohnishi K."/>
            <person name="Oshima S."/>
        </authorList>
    </citation>
    <scope>NUCLEOTIDE SEQUENCE [LARGE SCALE GENOMIC DNA]</scope>
    <source>
        <strain evidence="4">U-1</strain>
    </source>
</reference>
<dbReference type="RefSeq" id="WP_033085485.1">
    <property type="nucleotide sequence ID" value="NZ_AP017900.1"/>
</dbReference>
<evidence type="ECO:0000313" key="5">
    <source>
        <dbReference type="Proteomes" id="UP000180166"/>
    </source>
</evidence>
<feature type="transmembrane region" description="Helical" evidence="1">
    <location>
        <begin position="48"/>
        <end position="70"/>
    </location>
</feature>
<dbReference type="GeneID" id="93372276"/>
<evidence type="ECO:0000256" key="1">
    <source>
        <dbReference type="SAM" id="Phobius"/>
    </source>
</evidence>
<dbReference type="EMBL" id="CP017839">
    <property type="protein sequence ID" value="APB01811.1"/>
    <property type="molecule type" value="Genomic_DNA"/>
</dbReference>
<reference evidence="3 4" key="2">
    <citation type="journal article" date="2016" name="Genome Announc.">
        <title>Draft Genome Sequence of Erythromycin- and Oxytetracycline-Sensitive Nocardia seriolae Strain U-1 (NBRC 110359).</title>
        <authorList>
            <person name="Imajoh M."/>
            <person name="Sukeda M."/>
            <person name="Shimizu M."/>
            <person name="Yamane J."/>
            <person name="Ohnishi K."/>
            <person name="Oshima S."/>
        </authorList>
    </citation>
    <scope>NUCLEOTIDE SEQUENCE [LARGE SCALE GENOMIC DNA]</scope>
    <source>
        <strain evidence="3 4">U-1</strain>
    </source>
</reference>
<evidence type="ECO:0000313" key="4">
    <source>
        <dbReference type="Proteomes" id="UP000037179"/>
    </source>
</evidence>
<protein>
    <submittedName>
        <fullName evidence="3">Uncharacterized protein</fullName>
    </submittedName>
</protein>